<reference evidence="3" key="1">
    <citation type="journal article" date="2019" name="Int. J. Syst. Evol. Microbiol.">
        <title>The Global Catalogue of Microorganisms (GCM) 10K type strain sequencing project: providing services to taxonomists for standard genome sequencing and annotation.</title>
        <authorList>
            <consortium name="The Broad Institute Genomics Platform"/>
            <consortium name="The Broad Institute Genome Sequencing Center for Infectious Disease"/>
            <person name="Wu L."/>
            <person name="Ma J."/>
        </authorList>
    </citation>
    <scope>NUCLEOTIDE SEQUENCE [LARGE SCALE GENOMIC DNA]</scope>
    <source>
        <strain evidence="3">KCTC 13528</strain>
    </source>
</reference>
<evidence type="ECO:0000313" key="2">
    <source>
        <dbReference type="EMBL" id="MFD2912325.1"/>
    </source>
</evidence>
<sequence>MYPYDSFIDILLNVSVWWLILFILKRVSNRYPEPNPLKKDLVITLLQSIGIIALFPVIAYFLP</sequence>
<comment type="caution">
    <text evidence="2">The sequence shown here is derived from an EMBL/GenBank/DDBJ whole genome shotgun (WGS) entry which is preliminary data.</text>
</comment>
<keyword evidence="1" id="KW-1133">Transmembrane helix</keyword>
<dbReference type="EMBL" id="JBHUPG010000019">
    <property type="protein sequence ID" value="MFD2912325.1"/>
    <property type="molecule type" value="Genomic_DNA"/>
</dbReference>
<keyword evidence="1" id="KW-0812">Transmembrane</keyword>
<evidence type="ECO:0000313" key="3">
    <source>
        <dbReference type="Proteomes" id="UP001597561"/>
    </source>
</evidence>
<evidence type="ECO:0000256" key="1">
    <source>
        <dbReference type="SAM" id="Phobius"/>
    </source>
</evidence>
<name>A0ABW5ZID7_9BACL</name>
<feature type="transmembrane region" description="Helical" evidence="1">
    <location>
        <begin position="6"/>
        <end position="24"/>
    </location>
</feature>
<keyword evidence="3" id="KW-1185">Reference proteome</keyword>
<accession>A0ABW5ZID7</accession>
<feature type="transmembrane region" description="Helical" evidence="1">
    <location>
        <begin position="45"/>
        <end position="62"/>
    </location>
</feature>
<proteinExistence type="predicted"/>
<protein>
    <submittedName>
        <fullName evidence="2">Uncharacterized protein</fullName>
    </submittedName>
</protein>
<organism evidence="2 3">
    <name type="scientific">Jeotgalibacillus terrae</name>
    <dbReference type="NCBI Taxonomy" id="587735"/>
    <lineage>
        <taxon>Bacteria</taxon>
        <taxon>Bacillati</taxon>
        <taxon>Bacillota</taxon>
        <taxon>Bacilli</taxon>
        <taxon>Bacillales</taxon>
        <taxon>Caryophanaceae</taxon>
        <taxon>Jeotgalibacillus</taxon>
    </lineage>
</organism>
<keyword evidence="1" id="KW-0472">Membrane</keyword>
<dbReference type="Proteomes" id="UP001597561">
    <property type="component" value="Unassembled WGS sequence"/>
</dbReference>
<dbReference type="RefSeq" id="WP_204728888.1">
    <property type="nucleotide sequence ID" value="NZ_JAFBDK010000005.1"/>
</dbReference>
<gene>
    <name evidence="2" type="ORF">ACFS5P_10605</name>
</gene>